<proteinExistence type="predicted"/>
<reference evidence="1" key="1">
    <citation type="submission" date="2019-08" db="EMBL/GenBank/DDBJ databases">
        <authorList>
            <person name="Kucharzyk K."/>
            <person name="Murdoch R.W."/>
            <person name="Higgins S."/>
            <person name="Loffler F."/>
        </authorList>
    </citation>
    <scope>NUCLEOTIDE SEQUENCE</scope>
</reference>
<dbReference type="AlphaFoldDB" id="A0A645I627"/>
<comment type="caution">
    <text evidence="1">The sequence shown here is derived from an EMBL/GenBank/DDBJ whole genome shotgun (WGS) entry which is preliminary data.</text>
</comment>
<accession>A0A645I627</accession>
<sequence>MDGELSGKESRLTRWLNEVQMFLHGHPVNARRQAEGKPAINSLWLWGGGTLPALQAAAWSAVSTSNPLATGLALASGIPARPLPANLAELLQGAAGDRQLVVLDALLPPVLYEDGEGWKRAWQALDSNWFAPLQGAAGRRVTSLSIVAPTVYGLLTWTLHATDRWKFWRRGRPLASLATELASGETP</sequence>
<protein>
    <recommendedName>
        <fullName evidence="2">Phosphoglycerate mutase</fullName>
    </recommendedName>
</protein>
<gene>
    <name evidence="1" type="ORF">SDC9_194295</name>
</gene>
<name>A0A645I627_9ZZZZ</name>
<dbReference type="EMBL" id="VSSQ01107585">
    <property type="protein sequence ID" value="MPN46698.1"/>
    <property type="molecule type" value="Genomic_DNA"/>
</dbReference>
<evidence type="ECO:0000313" key="1">
    <source>
        <dbReference type="EMBL" id="MPN46698.1"/>
    </source>
</evidence>
<evidence type="ECO:0008006" key="2">
    <source>
        <dbReference type="Google" id="ProtNLM"/>
    </source>
</evidence>
<organism evidence="1">
    <name type="scientific">bioreactor metagenome</name>
    <dbReference type="NCBI Taxonomy" id="1076179"/>
    <lineage>
        <taxon>unclassified sequences</taxon>
        <taxon>metagenomes</taxon>
        <taxon>ecological metagenomes</taxon>
    </lineage>
</organism>